<dbReference type="AlphaFoldDB" id="B3T5Y4"/>
<dbReference type="EMBL" id="EU016614">
    <property type="protein sequence ID" value="ABZ07993.1"/>
    <property type="molecule type" value="Genomic_DNA"/>
</dbReference>
<organism evidence="1">
    <name type="scientific">uncultured marine crenarchaeote HF4000_ANIW141M12</name>
    <dbReference type="NCBI Taxonomy" id="455578"/>
    <lineage>
        <taxon>Archaea</taxon>
        <taxon>Nitrososphaerota</taxon>
        <taxon>Nitrososphaeria</taxon>
        <taxon>Nitrosopumilales</taxon>
        <taxon>environmental samples</taxon>
    </lineage>
</organism>
<name>B3T5Y4_9ARCH</name>
<proteinExistence type="predicted"/>
<sequence>MYILTPTIDALHQSYMRLVTPCQMILNLYQALLIRSRFSLFAKKLSNNN</sequence>
<accession>B3T5Y4</accession>
<reference evidence="1" key="1">
    <citation type="journal article" date="2008" name="ISME J.">
        <title>Genomic patterns of recombination, clonal divergence and environment in marine microbial populations.</title>
        <authorList>
            <person name="Konstantinidis K.T."/>
            <person name="Delong E.F."/>
        </authorList>
    </citation>
    <scope>NUCLEOTIDE SEQUENCE</scope>
</reference>
<protein>
    <submittedName>
        <fullName evidence="1">Uncharacterized protein</fullName>
    </submittedName>
</protein>
<gene>
    <name evidence="1" type="ORF">ALOHA_HF4000ANIW141M12ctg1g44</name>
</gene>
<evidence type="ECO:0000313" key="1">
    <source>
        <dbReference type="EMBL" id="ABZ07993.1"/>
    </source>
</evidence>